<comment type="caution">
    <text evidence="3">The sequence shown here is derived from an EMBL/GenBank/DDBJ whole genome shotgun (WGS) entry which is preliminary data.</text>
</comment>
<name>A0AAV6V535_9ARAC</name>
<protein>
    <submittedName>
        <fullName evidence="3">Uncharacterized protein</fullName>
    </submittedName>
</protein>
<accession>A0AAV6V535</accession>
<dbReference type="GO" id="GO:0005879">
    <property type="term" value="C:axonemal microtubule"/>
    <property type="evidence" value="ECO:0007669"/>
    <property type="project" value="TreeGrafter"/>
</dbReference>
<dbReference type="GO" id="GO:0036126">
    <property type="term" value="C:sperm flagellum"/>
    <property type="evidence" value="ECO:0007669"/>
    <property type="project" value="TreeGrafter"/>
</dbReference>
<feature type="compositionally biased region" description="Polar residues" evidence="2">
    <location>
        <begin position="1849"/>
        <end position="1858"/>
    </location>
</feature>
<evidence type="ECO:0000313" key="4">
    <source>
        <dbReference type="Proteomes" id="UP000827092"/>
    </source>
</evidence>
<feature type="compositionally biased region" description="Basic and acidic residues" evidence="2">
    <location>
        <begin position="1596"/>
        <end position="1616"/>
    </location>
</feature>
<dbReference type="Proteomes" id="UP000827092">
    <property type="component" value="Unassembled WGS sequence"/>
</dbReference>
<feature type="compositionally biased region" description="Basic and acidic residues" evidence="2">
    <location>
        <begin position="1649"/>
        <end position="1664"/>
    </location>
</feature>
<dbReference type="EMBL" id="JAFNEN010000160">
    <property type="protein sequence ID" value="KAG8191406.1"/>
    <property type="molecule type" value="Genomic_DNA"/>
</dbReference>
<feature type="region of interest" description="Disordered" evidence="2">
    <location>
        <begin position="1552"/>
        <end position="1676"/>
    </location>
</feature>
<feature type="compositionally biased region" description="Basic and acidic residues" evidence="2">
    <location>
        <begin position="1862"/>
        <end position="1876"/>
    </location>
</feature>
<feature type="region of interest" description="Disordered" evidence="2">
    <location>
        <begin position="518"/>
        <end position="547"/>
    </location>
</feature>
<evidence type="ECO:0000256" key="2">
    <source>
        <dbReference type="SAM" id="MobiDB-lite"/>
    </source>
</evidence>
<feature type="region of interest" description="Disordered" evidence="2">
    <location>
        <begin position="1849"/>
        <end position="1896"/>
    </location>
</feature>
<dbReference type="Pfam" id="PF05217">
    <property type="entry name" value="SAXO1-2"/>
    <property type="match status" value="1"/>
</dbReference>
<feature type="region of interest" description="Disordered" evidence="2">
    <location>
        <begin position="2111"/>
        <end position="2130"/>
    </location>
</feature>
<feature type="compositionally biased region" description="Polar residues" evidence="2">
    <location>
        <begin position="2068"/>
        <end position="2085"/>
    </location>
</feature>
<dbReference type="PANTHER" id="PTHR31516:SF17">
    <property type="entry name" value="STABILIZER OF AXONEMAL MICROTUBULES 2"/>
    <property type="match status" value="1"/>
</dbReference>
<feature type="region of interest" description="Disordered" evidence="2">
    <location>
        <begin position="29"/>
        <end position="59"/>
    </location>
</feature>
<sequence length="2206" mass="248403">MPAPKKKCICQLCTCGRHMCPHRKKEQLVLGSEQNSSKSLTQEDKRKQRKQWGVPNDKQDISLRNDQLNTTFILSESTSHAEALTVQDKGNRSSVISESRGWNSKQTTKTLPIRRPDNLKSEGTADFTTTHQRDFNKEKTDSYAVGSFEATSSTVQAESWNQKQIPKTQKIKKADTLTLFGPLSMETTHQSEYTESILKEGASHMSQTYQRPKTSLKLTGEFQSDSSYQQAFTAKKAEDGVKVQKGVSISHLKPEGEMTFDTTSLDYNTVSTHVSRASEMGEGSVALKPKRARPQSEIKIPDVPISDETTLVSDFKRWNVEKPTRHKPADTLQIGGGEESYSIVTQRHAESLSRFDAANMETSMTDHANWQVTRPVVQRPQNNLKPEGDFHFDTTHGIDYNSHNKRHSVLEAVTERTETESIDQREHFVSETAAIESNKDIVIESRHTIDEISNIETHKDVSQDAMVSTAEAISEQEVKATGGVSKQDIEANAIGGQNALIQEVTSDVLNQTEQKVYEENEISQSEDQGQYTWDDIRPKPIRPHSNLRQEGGMEFETTNRTEFVSRSMERVKGIRPKPSPKLFDGDFDATTMNQVMFSNNQAEKVSPIRPVSNLHVEQGGFVDETTSSREFQHWKVERPSPIKQRSNLTQEGTMDFTTMNQMQFEEKAIEKVSQFRPQTSSKITGDFDGVTTNQIMFADAQLSQRPEMIKPKGNLEIERGKFATDTTSHAEFQGRQQTKPEPVTPRNNLHQEGSRDFTTTNQVQYGAKSIDRVSEIRPKTNTKTVGDFDGTTTNQVMFQDSPREIDRPKPVRPVHNLTQEGSMDFTTTNQMQFEEKAIEKVSQFRPQTSSKITGDFDGVTTNQIMFPAQLSQRPNLIKPKGNLEIEKGKFATDTTNHMEFQGRQQTKPEPVKPINNLQQEGSRDFTTTNQVQYGAKTIERVSEIRPKTNTKTVGDFDGTTTNQVMFQDSPREKLKAIRPQNNIELDKGTFTTETTNTTEYQKWEYSKPSPIKPHSSMRQEGSMDFTTTNDREFVGKTAEKLSPIKPSSTTKLEGKFDGITTNQAMFKANTIERVKGKRPNTNIHLEKGKIESQTTASREFQQWEINRPEQVRPSGNLVQEGEMDFTTSNQTDFARKQITKVEAIRPHASSPVSGDFDGMTTNKLMFKGQTVEKVHDIRPTDNLKVDSGQFTVETTNSTEYGLKTGHKLEAIKPKSSLVQEGKFDFITSNQTQFQEKTINKVSQIRPKTETKTSDEKFDSITTNQAMYQTPEIEQVHGKRPNDNLHVESGKIDFMTSNQTQFQEKTINKVSQIRPKTETKTSDEKFDSITTNQAMYQTPEIKQIHGKRPNDNLHVESGKIDFMTSNQTQFQEKTINKVSQIRPKTETKTSDEKFDSITTNQAMYQTPEIKQVHGKRPNDNLHVESGKIDFMTSNQTQFQEKTINKVSQIRPKTETKTSDEKFDSITTNQAMYQTPAMNQVHEIRPNDNLYIEGGKFQSQTTSSDEYQQWKIQKPAAAFQLASSLKQEGSMQFETTNNREFKERSFDRVEQIRPKTTNKISEGEFDATTTNKTMFQQPSKQERVKPIRQQNNLQVESGKFDKETTNSRDFRQWVKVDNKGSPNKKPLQAAGVRTQKDSPVSKTVKESQQVKVEKEQSEYHPWKLNEDSSTMQTSTPKKKEQEIQQINIENYGNVKGTTTTTNVQTESIQRAMSVIEGQPLKAESIMNSSSEITNGNISNEGKTNISTTSQSAYIGQTGSRNIQNDVQVSRSTASGKVAVTSPSGDQLDRSPKRIEIESPRKTISTIERKQYRMENTSTMASDYAGKQTTKTRAIIPSGNIISEGEMTFSTTSQSDYVRQTGSRHRSEVHQSKGNETRGRTQSNKSHHESDLNFLETSGNKIISKSTEIRGKSQSQNNLAHSTSFEANTSLNKSSTINDISTRVVRRMKPDDNLKIASVPFEGTSTTKTEYTRIEGRRSTGKKPTESLRQEGKMTFNTTSNDYSLTETYNAGRDAMKAKSKSNQRSSIAQSGSMDFQTTSNSSFTATNVGTKSKNLRPRSTIKLGTDETGYESQSLSTRSNPETSTRGYQQVTSTSHASYVGHHTPTRTRVFRPTTSQKIGGGSFEGQTTSRSSFVAQQRVEKSKAIKPVNHNILNTESGSTGGTTYRTSFEAAKGHHCPVLDLQANSSTFTVTEGKNGHIFYAPQLEG</sequence>
<evidence type="ECO:0000256" key="1">
    <source>
        <dbReference type="ARBA" id="ARBA00008738"/>
    </source>
</evidence>
<evidence type="ECO:0000313" key="3">
    <source>
        <dbReference type="EMBL" id="KAG8191406.1"/>
    </source>
</evidence>
<comment type="similarity">
    <text evidence="1">Belongs to the FAM154 family.</text>
</comment>
<dbReference type="GO" id="GO:0008017">
    <property type="term" value="F:microtubule binding"/>
    <property type="evidence" value="ECO:0007669"/>
    <property type="project" value="InterPro"/>
</dbReference>
<feature type="region of interest" description="Disordered" evidence="2">
    <location>
        <begin position="725"/>
        <end position="761"/>
    </location>
</feature>
<feature type="compositionally biased region" description="Polar residues" evidence="2">
    <location>
        <begin position="522"/>
        <end position="531"/>
    </location>
</feature>
<feature type="region of interest" description="Disordered" evidence="2">
    <location>
        <begin position="86"/>
        <end position="106"/>
    </location>
</feature>
<proteinExistence type="inferred from homology"/>
<feature type="compositionally biased region" description="Polar residues" evidence="2">
    <location>
        <begin position="1565"/>
        <end position="1577"/>
    </location>
</feature>
<feature type="region of interest" description="Disordered" evidence="2">
    <location>
        <begin position="2011"/>
        <end position="2085"/>
    </location>
</feature>
<feature type="compositionally biased region" description="Polar residues" evidence="2">
    <location>
        <begin position="92"/>
        <end position="106"/>
    </location>
</feature>
<dbReference type="PANTHER" id="PTHR31516">
    <property type="entry name" value="STABILIZER OF AXONEMAL MICROTUBULES 2"/>
    <property type="match status" value="1"/>
</dbReference>
<organism evidence="3 4">
    <name type="scientific">Oedothorax gibbosus</name>
    <dbReference type="NCBI Taxonomy" id="931172"/>
    <lineage>
        <taxon>Eukaryota</taxon>
        <taxon>Metazoa</taxon>
        <taxon>Ecdysozoa</taxon>
        <taxon>Arthropoda</taxon>
        <taxon>Chelicerata</taxon>
        <taxon>Arachnida</taxon>
        <taxon>Araneae</taxon>
        <taxon>Araneomorphae</taxon>
        <taxon>Entelegynae</taxon>
        <taxon>Araneoidea</taxon>
        <taxon>Linyphiidae</taxon>
        <taxon>Erigoninae</taxon>
        <taxon>Oedothorax</taxon>
    </lineage>
</organism>
<dbReference type="InterPro" id="IPR033336">
    <property type="entry name" value="SAXO1/2"/>
</dbReference>
<reference evidence="3 4" key="1">
    <citation type="journal article" date="2022" name="Nat. Ecol. Evol.">
        <title>A masculinizing supergene underlies an exaggerated male reproductive morph in a spider.</title>
        <authorList>
            <person name="Hendrickx F."/>
            <person name="De Corte Z."/>
            <person name="Sonet G."/>
            <person name="Van Belleghem S.M."/>
            <person name="Kostlbacher S."/>
            <person name="Vangestel C."/>
        </authorList>
    </citation>
    <scope>NUCLEOTIDE SEQUENCE [LARGE SCALE GENOMIC DNA]</scope>
    <source>
        <strain evidence="3">W744_W776</strain>
    </source>
</reference>
<feature type="region of interest" description="Disordered" evidence="2">
    <location>
        <begin position="1905"/>
        <end position="1924"/>
    </location>
</feature>
<dbReference type="GO" id="GO:0036064">
    <property type="term" value="C:ciliary basal body"/>
    <property type="evidence" value="ECO:0007669"/>
    <property type="project" value="TreeGrafter"/>
</dbReference>
<gene>
    <name evidence="3" type="ORF">JTE90_010582</name>
</gene>
<feature type="compositionally biased region" description="Polar residues" evidence="2">
    <location>
        <begin position="1635"/>
        <end position="1648"/>
    </location>
</feature>
<feature type="compositionally biased region" description="Polar residues" evidence="2">
    <location>
        <begin position="2018"/>
        <end position="2050"/>
    </location>
</feature>
<dbReference type="GO" id="GO:0005814">
    <property type="term" value="C:centriole"/>
    <property type="evidence" value="ECO:0007669"/>
    <property type="project" value="TreeGrafter"/>
</dbReference>
<keyword evidence="4" id="KW-1185">Reference proteome</keyword>